<feature type="transmembrane region" description="Helical" evidence="8">
    <location>
        <begin position="452"/>
        <end position="474"/>
    </location>
</feature>
<feature type="transmembrane region" description="Helical" evidence="8">
    <location>
        <begin position="384"/>
        <end position="403"/>
    </location>
</feature>
<keyword evidence="11" id="KW-1185">Reference proteome</keyword>
<dbReference type="Proteomes" id="UP000184330">
    <property type="component" value="Unassembled WGS sequence"/>
</dbReference>
<dbReference type="InterPro" id="IPR005828">
    <property type="entry name" value="MFS_sugar_transport-like"/>
</dbReference>
<feature type="transmembrane region" description="Helical" evidence="8">
    <location>
        <begin position="358"/>
        <end position="377"/>
    </location>
</feature>
<feature type="transmembrane region" description="Helical" evidence="8">
    <location>
        <begin position="200"/>
        <end position="223"/>
    </location>
</feature>
<protein>
    <submittedName>
        <fullName evidence="10">Related to maltose permease</fullName>
    </submittedName>
</protein>
<evidence type="ECO:0000259" key="9">
    <source>
        <dbReference type="PROSITE" id="PS50850"/>
    </source>
</evidence>
<feature type="transmembrane region" description="Helical" evidence="8">
    <location>
        <begin position="142"/>
        <end position="165"/>
    </location>
</feature>
<dbReference type="NCBIfam" id="TIGR00879">
    <property type="entry name" value="SP"/>
    <property type="match status" value="1"/>
</dbReference>
<keyword evidence="4 8" id="KW-0812">Transmembrane</keyword>
<dbReference type="PANTHER" id="PTHR48022:SF83">
    <property type="entry name" value="MAJOR FACILITATOR SUPERFAMILY (MFS) PROFILE DOMAIN-CONTAINING PROTEIN"/>
    <property type="match status" value="1"/>
</dbReference>
<dbReference type="PANTHER" id="PTHR48022">
    <property type="entry name" value="PLASTIDIC GLUCOSE TRANSPORTER 4"/>
    <property type="match status" value="1"/>
</dbReference>
<dbReference type="InterPro" id="IPR020846">
    <property type="entry name" value="MFS_dom"/>
</dbReference>
<evidence type="ECO:0000256" key="6">
    <source>
        <dbReference type="ARBA" id="ARBA00023136"/>
    </source>
</evidence>
<dbReference type="Gene3D" id="1.20.1250.20">
    <property type="entry name" value="MFS general substrate transporter like domains"/>
    <property type="match status" value="1"/>
</dbReference>
<dbReference type="GO" id="GO:0016020">
    <property type="term" value="C:membrane"/>
    <property type="evidence" value="ECO:0007669"/>
    <property type="project" value="UniProtKB-SubCell"/>
</dbReference>
<feature type="transmembrane region" description="Helical" evidence="8">
    <location>
        <begin position="486"/>
        <end position="503"/>
    </location>
</feature>
<dbReference type="GO" id="GO:0005351">
    <property type="term" value="F:carbohydrate:proton symporter activity"/>
    <property type="evidence" value="ECO:0007669"/>
    <property type="project" value="TreeGrafter"/>
</dbReference>
<dbReference type="PROSITE" id="PS50850">
    <property type="entry name" value="MFS"/>
    <property type="match status" value="1"/>
</dbReference>
<proteinExistence type="inferred from homology"/>
<evidence type="ECO:0000256" key="7">
    <source>
        <dbReference type="RuleBase" id="RU003346"/>
    </source>
</evidence>
<evidence type="ECO:0000256" key="1">
    <source>
        <dbReference type="ARBA" id="ARBA00004141"/>
    </source>
</evidence>
<organism evidence="10 11">
    <name type="scientific">Phialocephala subalpina</name>
    <dbReference type="NCBI Taxonomy" id="576137"/>
    <lineage>
        <taxon>Eukaryota</taxon>
        <taxon>Fungi</taxon>
        <taxon>Dikarya</taxon>
        <taxon>Ascomycota</taxon>
        <taxon>Pezizomycotina</taxon>
        <taxon>Leotiomycetes</taxon>
        <taxon>Helotiales</taxon>
        <taxon>Mollisiaceae</taxon>
        <taxon>Phialocephala</taxon>
        <taxon>Phialocephala fortinii species complex</taxon>
    </lineage>
</organism>
<comment type="subcellular location">
    <subcellularLocation>
        <location evidence="1">Membrane</location>
        <topology evidence="1">Multi-pass membrane protein</topology>
    </subcellularLocation>
</comment>
<dbReference type="EMBL" id="FJOG01000048">
    <property type="protein sequence ID" value="CZR67871.1"/>
    <property type="molecule type" value="Genomic_DNA"/>
</dbReference>
<evidence type="ECO:0000256" key="2">
    <source>
        <dbReference type="ARBA" id="ARBA00010992"/>
    </source>
</evidence>
<feature type="transmembrane region" description="Helical" evidence="8">
    <location>
        <begin position="58"/>
        <end position="78"/>
    </location>
</feature>
<dbReference type="Pfam" id="PF00083">
    <property type="entry name" value="Sugar_tr"/>
    <property type="match status" value="1"/>
</dbReference>
<feature type="transmembrane region" description="Helical" evidence="8">
    <location>
        <begin position="415"/>
        <end position="440"/>
    </location>
</feature>
<dbReference type="InterPro" id="IPR003663">
    <property type="entry name" value="Sugar/inositol_transpt"/>
</dbReference>
<name>A0A1L7XS44_9HELO</name>
<dbReference type="AlphaFoldDB" id="A0A1L7XS44"/>
<gene>
    <name evidence="10" type="ORF">PAC_17770</name>
</gene>
<keyword evidence="6 8" id="KW-0472">Membrane</keyword>
<comment type="similarity">
    <text evidence="2 7">Belongs to the major facilitator superfamily. Sugar transporter (TC 2.A.1.1) family.</text>
</comment>
<evidence type="ECO:0000256" key="5">
    <source>
        <dbReference type="ARBA" id="ARBA00022989"/>
    </source>
</evidence>
<keyword evidence="5 8" id="KW-1133">Transmembrane helix</keyword>
<evidence type="ECO:0000256" key="8">
    <source>
        <dbReference type="SAM" id="Phobius"/>
    </source>
</evidence>
<evidence type="ECO:0000313" key="10">
    <source>
        <dbReference type="EMBL" id="CZR67871.1"/>
    </source>
</evidence>
<feature type="transmembrane region" description="Helical" evidence="8">
    <location>
        <begin position="109"/>
        <end position="130"/>
    </location>
</feature>
<dbReference type="FunFam" id="1.20.1250.20:FF:000078">
    <property type="entry name" value="MFS maltose transporter, putative"/>
    <property type="match status" value="1"/>
</dbReference>
<feature type="transmembrane region" description="Helical" evidence="8">
    <location>
        <begin position="321"/>
        <end position="343"/>
    </location>
</feature>
<evidence type="ECO:0000313" key="11">
    <source>
        <dbReference type="Proteomes" id="UP000184330"/>
    </source>
</evidence>
<feature type="transmembrane region" description="Helical" evidence="8">
    <location>
        <begin position="229"/>
        <end position="252"/>
    </location>
</feature>
<feature type="transmembrane region" description="Helical" evidence="8">
    <location>
        <begin position="171"/>
        <end position="188"/>
    </location>
</feature>
<accession>A0A1L7XS44</accession>
<evidence type="ECO:0000256" key="4">
    <source>
        <dbReference type="ARBA" id="ARBA00022692"/>
    </source>
</evidence>
<keyword evidence="3 7" id="KW-0813">Transport</keyword>
<dbReference type="OrthoDB" id="6612291at2759"/>
<reference evidence="10 11" key="1">
    <citation type="submission" date="2016-03" db="EMBL/GenBank/DDBJ databases">
        <authorList>
            <person name="Ploux O."/>
        </authorList>
    </citation>
    <scope>NUCLEOTIDE SEQUENCE [LARGE SCALE GENOMIC DNA]</scope>
    <source>
        <strain evidence="10 11">UAMH 11012</strain>
    </source>
</reference>
<dbReference type="InterPro" id="IPR050360">
    <property type="entry name" value="MFS_Sugar_Transporters"/>
</dbReference>
<sequence>MEKATETAMIENVASNVDVEEELREAAAKGKLDELNRDMAKRGTATEHKMRTWEAVKLYRRGAFWSMFISLSIIMRAYDIEIMGNFYALPAFQDHFGIFYEGHGYQIPAAWQVAMSMGSLVGQIFGAFFVSYPMEIYGRKKTFAVCLILTAILTFMQFFASTIGVLTASQYLSGVVWGGYCVIATTYASEVLPLGLRGFLTGYINLCYVMGQFIQTGVTRAFINRLDQWAYRIPFALQWIWPAILLCGLPFAPESPWWLIRQNRMEAAEQALERLSEPDERINTRETLAMMVQTDMLEHEIEVGTTYADCWKGDNRRRMEICILLFVIQNFSGNPVGFATYLFEQVGLSGEHAFDMGVGLNGMGFVGTLCSAIPLIYFGRRSCYIFGLSTVVTILFIVAFMCLAKDYSANQNYAWAQATLLIALQFVWQMTLGPLSYVVVCETPSTKLRSKTIALATMIDAITGLATSVVGPYLLNPGAANAGAKIEFLYGGISVFSLIWCFFRLPETKGRTYEELDILFERKVPARKFKNYVIEDTDDVVPVV</sequence>
<evidence type="ECO:0000256" key="3">
    <source>
        <dbReference type="ARBA" id="ARBA00022448"/>
    </source>
</evidence>
<dbReference type="SUPFAM" id="SSF103473">
    <property type="entry name" value="MFS general substrate transporter"/>
    <property type="match status" value="1"/>
</dbReference>
<dbReference type="InterPro" id="IPR036259">
    <property type="entry name" value="MFS_trans_sf"/>
</dbReference>
<feature type="domain" description="Major facilitator superfamily (MFS) profile" evidence="9">
    <location>
        <begin position="65"/>
        <end position="509"/>
    </location>
</feature>